<dbReference type="InterPro" id="IPR001245">
    <property type="entry name" value="Ser-Thr/Tyr_kinase_cat_dom"/>
</dbReference>
<accession>A0A0F7ZN62</accession>
<comment type="catalytic activity">
    <reaction evidence="8">
        <text>L-threonyl-[protein] + ATP = O-phospho-L-threonyl-[protein] + ADP + H(+)</text>
        <dbReference type="Rhea" id="RHEA:46608"/>
        <dbReference type="Rhea" id="RHEA-COMP:11060"/>
        <dbReference type="Rhea" id="RHEA-COMP:11605"/>
        <dbReference type="ChEBI" id="CHEBI:15378"/>
        <dbReference type="ChEBI" id="CHEBI:30013"/>
        <dbReference type="ChEBI" id="CHEBI:30616"/>
        <dbReference type="ChEBI" id="CHEBI:61977"/>
        <dbReference type="ChEBI" id="CHEBI:456216"/>
        <dbReference type="EC" id="2.7.11.1"/>
    </reaction>
</comment>
<dbReference type="InterPro" id="IPR011009">
    <property type="entry name" value="Kinase-like_dom_sf"/>
</dbReference>
<keyword evidence="12" id="KW-1185">Reference proteome</keyword>
<gene>
    <name evidence="11" type="ORF">HIM_07392</name>
</gene>
<evidence type="ECO:0000256" key="6">
    <source>
        <dbReference type="ARBA" id="ARBA00030980"/>
    </source>
</evidence>
<evidence type="ECO:0000256" key="4">
    <source>
        <dbReference type="ARBA" id="ARBA00013948"/>
    </source>
</evidence>
<dbReference type="EC" id="2.7.11.1" evidence="3"/>
<evidence type="ECO:0000256" key="7">
    <source>
        <dbReference type="ARBA" id="ARBA00033194"/>
    </source>
</evidence>
<organism evidence="11 12">
    <name type="scientific">Hirsutella minnesotensis 3608</name>
    <dbReference type="NCBI Taxonomy" id="1043627"/>
    <lineage>
        <taxon>Eukaryota</taxon>
        <taxon>Fungi</taxon>
        <taxon>Dikarya</taxon>
        <taxon>Ascomycota</taxon>
        <taxon>Pezizomycotina</taxon>
        <taxon>Sordariomycetes</taxon>
        <taxon>Hypocreomycetidae</taxon>
        <taxon>Hypocreales</taxon>
        <taxon>Ophiocordycipitaceae</taxon>
        <taxon>Hirsutella</taxon>
    </lineage>
</organism>
<evidence type="ECO:0000256" key="9">
    <source>
        <dbReference type="ARBA" id="ARBA00048679"/>
    </source>
</evidence>
<dbReference type="InterPro" id="IPR051681">
    <property type="entry name" value="Ser/Thr_Kinases-Pseudokinases"/>
</dbReference>
<comment type="function">
    <text evidence="1">Component of the EKC/KEOPS complex that is required for the formation of a threonylcarbamoyl group on adenosine at position 37 (t(6)A37) in tRNAs that read codons beginning with adenine. The complex is probably involved in the transfer of the threonylcarbamoyl moiety of threonylcarbamoyl-AMP (TC-AMP) to the N6 group of A37. BUD32 has ATPase activity in the context of the EKC/KEOPS complex and likely plays a supporting role to the catalytic subunit KAE1. The EKC/KEOPS complex also promotes both telomere uncapping and telomere elongation. The complex is required for efficient recruitment of transcriptional coactivators.</text>
</comment>
<evidence type="ECO:0000313" key="11">
    <source>
        <dbReference type="EMBL" id="KJZ73195.1"/>
    </source>
</evidence>
<comment type="subunit">
    <text evidence="2">Component of the EKC/KEOPS complex composed of at least BUD32, CGI121, GON7, KAE1 and PCC1; the whole complex dimerizes.</text>
</comment>
<proteinExistence type="predicted"/>
<feature type="domain" description="Protein kinase" evidence="10">
    <location>
        <begin position="12"/>
        <end position="246"/>
    </location>
</feature>
<evidence type="ECO:0000256" key="8">
    <source>
        <dbReference type="ARBA" id="ARBA00047899"/>
    </source>
</evidence>
<dbReference type="PROSITE" id="PS00109">
    <property type="entry name" value="PROTEIN_KINASE_TYR"/>
    <property type="match status" value="1"/>
</dbReference>
<dbReference type="Pfam" id="PF07714">
    <property type="entry name" value="PK_Tyr_Ser-Thr"/>
    <property type="match status" value="1"/>
</dbReference>
<evidence type="ECO:0000313" key="12">
    <source>
        <dbReference type="Proteomes" id="UP000054481"/>
    </source>
</evidence>
<dbReference type="GO" id="GO:0005524">
    <property type="term" value="F:ATP binding"/>
    <property type="evidence" value="ECO:0007669"/>
    <property type="project" value="InterPro"/>
</dbReference>
<dbReference type="AlphaFoldDB" id="A0A0F7ZN62"/>
<comment type="catalytic activity">
    <reaction evidence="9">
        <text>L-seryl-[protein] + ATP = O-phospho-L-seryl-[protein] + ADP + H(+)</text>
        <dbReference type="Rhea" id="RHEA:17989"/>
        <dbReference type="Rhea" id="RHEA-COMP:9863"/>
        <dbReference type="Rhea" id="RHEA-COMP:11604"/>
        <dbReference type="ChEBI" id="CHEBI:15378"/>
        <dbReference type="ChEBI" id="CHEBI:29999"/>
        <dbReference type="ChEBI" id="CHEBI:30616"/>
        <dbReference type="ChEBI" id="CHEBI:83421"/>
        <dbReference type="ChEBI" id="CHEBI:456216"/>
        <dbReference type="EC" id="2.7.11.1"/>
    </reaction>
</comment>
<dbReference type="InterPro" id="IPR000719">
    <property type="entry name" value="Prot_kinase_dom"/>
</dbReference>
<evidence type="ECO:0000256" key="1">
    <source>
        <dbReference type="ARBA" id="ARBA00003747"/>
    </source>
</evidence>
<dbReference type="PANTHER" id="PTHR44329">
    <property type="entry name" value="SERINE/THREONINE-PROTEIN KINASE TNNI3K-RELATED"/>
    <property type="match status" value="1"/>
</dbReference>
<evidence type="ECO:0000256" key="5">
    <source>
        <dbReference type="ARBA" id="ARBA00019973"/>
    </source>
</evidence>
<dbReference type="Proteomes" id="UP000054481">
    <property type="component" value="Unassembled WGS sequence"/>
</dbReference>
<evidence type="ECO:0000256" key="2">
    <source>
        <dbReference type="ARBA" id="ARBA00011534"/>
    </source>
</evidence>
<name>A0A0F7ZN62_9HYPO</name>
<reference evidence="11 12" key="1">
    <citation type="journal article" date="2014" name="Genome Biol. Evol.">
        <title>Comparative genomics and transcriptomics analyses reveal divergent lifestyle features of nematode endoparasitic fungus Hirsutella minnesotensis.</title>
        <authorList>
            <person name="Lai Y."/>
            <person name="Liu K."/>
            <person name="Zhang X."/>
            <person name="Zhang X."/>
            <person name="Li K."/>
            <person name="Wang N."/>
            <person name="Shu C."/>
            <person name="Wu Y."/>
            <person name="Wang C."/>
            <person name="Bushley K.E."/>
            <person name="Xiang M."/>
            <person name="Liu X."/>
        </authorList>
    </citation>
    <scope>NUCLEOTIDE SEQUENCE [LARGE SCALE GENOMIC DNA]</scope>
    <source>
        <strain evidence="11 12">3608</strain>
    </source>
</reference>
<dbReference type="PROSITE" id="PS50011">
    <property type="entry name" value="PROTEIN_KINASE_DOM"/>
    <property type="match status" value="1"/>
</dbReference>
<dbReference type="InterPro" id="IPR008266">
    <property type="entry name" value="Tyr_kinase_AS"/>
</dbReference>
<protein>
    <recommendedName>
        <fullName evidence="5">EKC/KEOPS complex subunit BUD32</fullName>
        <ecNumber evidence="3">2.7.11.1</ecNumber>
    </recommendedName>
    <alternativeName>
        <fullName evidence="6 7">Atypical Serine/threonine protein kinase BUD32</fullName>
    </alternativeName>
    <alternativeName>
        <fullName evidence="4">EKC/KEOPS complex subunit bud32</fullName>
    </alternativeName>
</protein>
<evidence type="ECO:0000259" key="10">
    <source>
        <dbReference type="PROSITE" id="PS50011"/>
    </source>
</evidence>
<dbReference type="EMBL" id="KQ030537">
    <property type="protein sequence ID" value="KJZ73195.1"/>
    <property type="molecule type" value="Genomic_DNA"/>
</dbReference>
<dbReference type="GO" id="GO:0004674">
    <property type="term" value="F:protein serine/threonine kinase activity"/>
    <property type="evidence" value="ECO:0007669"/>
    <property type="project" value="UniProtKB-EC"/>
</dbReference>
<evidence type="ECO:0000256" key="3">
    <source>
        <dbReference type="ARBA" id="ARBA00012513"/>
    </source>
</evidence>
<dbReference type="OrthoDB" id="1668230at2759"/>
<dbReference type="SUPFAM" id="SSF56112">
    <property type="entry name" value="Protein kinase-like (PK-like)"/>
    <property type="match status" value="1"/>
</dbReference>
<dbReference type="Gene3D" id="1.10.510.10">
    <property type="entry name" value="Transferase(Phosphotransferase) domain 1"/>
    <property type="match status" value="1"/>
</dbReference>
<sequence>MALDEIQYPPGFGLEHVIAWGSTGLVVLDAASQTVIKTPFDEQFLPHLQREGHIYERFAAHGGHRGLLKYHGPYPENGIRLEYAPNHDLQSFVQEHDVSQQLRLRWIVQAADALAFIHDAGVIHGDVTTANMFLDRGMNVRLADFAGSSIDSSPLLVAVTASHECPGNASSAQGDIFAFGSASYEIATGQRPYAALSEADIQAHYRERRFPDTASLGSLGRIITTCWTGGYHDSKALVTALRGKGQ</sequence>